<evidence type="ECO:0000313" key="1">
    <source>
        <dbReference type="EMBL" id="MDA7027884.1"/>
    </source>
</evidence>
<gene>
    <name evidence="1" type="ORF">PJ311_15010</name>
</gene>
<dbReference type="Proteomes" id="UP001211894">
    <property type="component" value="Unassembled WGS sequence"/>
</dbReference>
<dbReference type="RefSeq" id="WP_271341712.1">
    <property type="nucleotide sequence ID" value="NZ_JAQKAB010000011.1"/>
</dbReference>
<organism evidence="1 2">
    <name type="scientific">Bacillus changyiensis</name>
    <dbReference type="NCBI Taxonomy" id="3004103"/>
    <lineage>
        <taxon>Bacteria</taxon>
        <taxon>Bacillati</taxon>
        <taxon>Bacillota</taxon>
        <taxon>Bacilli</taxon>
        <taxon>Bacillales</taxon>
        <taxon>Bacillaceae</taxon>
        <taxon>Bacillus</taxon>
    </lineage>
</organism>
<evidence type="ECO:0000313" key="2">
    <source>
        <dbReference type="Proteomes" id="UP001211894"/>
    </source>
</evidence>
<accession>A0ABT4X813</accession>
<dbReference type="InterPro" id="IPR024265">
    <property type="entry name" value="DUF3788"/>
</dbReference>
<protein>
    <submittedName>
        <fullName evidence="1">DUF3788 domain-containing protein</fullName>
    </submittedName>
</protein>
<keyword evidence="2" id="KW-1185">Reference proteome</keyword>
<dbReference type="EMBL" id="JAQKAB010000011">
    <property type="protein sequence ID" value="MDA7027884.1"/>
    <property type="molecule type" value="Genomic_DNA"/>
</dbReference>
<proteinExistence type="predicted"/>
<name>A0ABT4X813_9BACI</name>
<dbReference type="Pfam" id="PF12663">
    <property type="entry name" value="DUF3788"/>
    <property type="match status" value="1"/>
</dbReference>
<comment type="caution">
    <text evidence="1">The sequence shown here is derived from an EMBL/GenBank/DDBJ whole genome shotgun (WGS) entry which is preliminary data.</text>
</comment>
<reference evidence="1 2" key="1">
    <citation type="submission" date="2023-01" db="EMBL/GenBank/DDBJ databases">
        <title>Bacillus changyiensis sp. nov., isolated from a coastal deposit.</title>
        <authorList>
            <person name="Xiao G."/>
            <person name="Lai Q."/>
            <person name="Hu Z."/>
            <person name="Shao Z."/>
        </authorList>
    </citation>
    <scope>NUCLEOTIDE SEQUENCE [LARGE SCALE GENOMIC DNA]</scope>
    <source>
        <strain evidence="1 2">CLL-7-23</strain>
    </source>
</reference>
<sequence length="140" mass="16588">MWDQVFDESCQPTFEDITSYVNHDLWDECHRFIDNHYKISPKLEYSKCSLQKGWNVKYKKSGKSLCTLYPMKGYFIVLVVIGTKEKHEADMIVQTCTPYIQELYKKTPSSHLGQWLMIEVKNRSVLEDVFQLIQIRVKKS</sequence>